<dbReference type="RefSeq" id="WP_077312787.1">
    <property type="nucleotide sequence ID" value="NZ_AP024887.1"/>
</dbReference>
<reference evidence="3 4" key="1">
    <citation type="submission" date="2017-02" db="EMBL/GenBank/DDBJ databases">
        <authorList>
            <person name="Peterson S.W."/>
        </authorList>
    </citation>
    <scope>NUCLEOTIDE SEQUENCE [LARGE SCALE GENOMIC DNA]</scope>
    <source>
        <strain evidence="3 4">CECT 9027</strain>
    </source>
</reference>
<dbReference type="OrthoDB" id="9870409at2"/>
<keyword evidence="2" id="KW-0732">Signal</keyword>
<name>A0A1R4B250_9VIBR</name>
<feature type="compositionally biased region" description="Polar residues" evidence="1">
    <location>
        <begin position="83"/>
        <end position="94"/>
    </location>
</feature>
<dbReference type="STRING" id="1918946.VPAL9027_00943"/>
<proteinExistence type="predicted"/>
<dbReference type="AlphaFoldDB" id="A0A1R4B250"/>
<evidence type="ECO:0000256" key="1">
    <source>
        <dbReference type="SAM" id="MobiDB-lite"/>
    </source>
</evidence>
<feature type="region of interest" description="Disordered" evidence="1">
    <location>
        <begin position="29"/>
        <end position="110"/>
    </location>
</feature>
<evidence type="ECO:0000313" key="4">
    <source>
        <dbReference type="Proteomes" id="UP000189475"/>
    </source>
</evidence>
<organism evidence="3 4">
    <name type="scientific">Vibrio palustris</name>
    <dbReference type="NCBI Taxonomy" id="1918946"/>
    <lineage>
        <taxon>Bacteria</taxon>
        <taxon>Pseudomonadati</taxon>
        <taxon>Pseudomonadota</taxon>
        <taxon>Gammaproteobacteria</taxon>
        <taxon>Vibrionales</taxon>
        <taxon>Vibrionaceae</taxon>
        <taxon>Vibrio</taxon>
    </lineage>
</organism>
<evidence type="ECO:0000313" key="3">
    <source>
        <dbReference type="EMBL" id="SJL82997.1"/>
    </source>
</evidence>
<evidence type="ECO:0000256" key="2">
    <source>
        <dbReference type="SAM" id="SignalP"/>
    </source>
</evidence>
<dbReference type="EMBL" id="FUFT01000002">
    <property type="protein sequence ID" value="SJL82997.1"/>
    <property type="molecule type" value="Genomic_DNA"/>
</dbReference>
<feature type="signal peptide" evidence="2">
    <location>
        <begin position="1"/>
        <end position="22"/>
    </location>
</feature>
<keyword evidence="4" id="KW-1185">Reference proteome</keyword>
<dbReference type="Proteomes" id="UP000189475">
    <property type="component" value="Unassembled WGS sequence"/>
</dbReference>
<feature type="compositionally biased region" description="Low complexity" evidence="1">
    <location>
        <begin position="57"/>
        <end position="72"/>
    </location>
</feature>
<feature type="chain" id="PRO_5013317696" evidence="2">
    <location>
        <begin position="23"/>
        <end position="110"/>
    </location>
</feature>
<accession>A0A1R4B250</accession>
<gene>
    <name evidence="3" type="ORF">VPAL9027_00943</name>
</gene>
<protein>
    <submittedName>
        <fullName evidence="3">Uncharacterized protein</fullName>
    </submittedName>
</protein>
<feature type="compositionally biased region" description="Basic and acidic residues" evidence="1">
    <location>
        <begin position="45"/>
        <end position="56"/>
    </location>
</feature>
<sequence>MKMMTIKALLLTAALLSPEVFAYMNPSAHNMMGGAMMDPKNPQYQRHDSENKKSNDSKSTSASRSKIMSASERAQLRRKQQRAVVNQKESQAAKQNREMLYGEDGMPLRH</sequence>